<feature type="domain" description="CheW-like" evidence="1">
    <location>
        <begin position="22"/>
        <end position="158"/>
    </location>
</feature>
<dbReference type="Gene3D" id="2.40.50.180">
    <property type="entry name" value="CheA-289, Domain 4"/>
    <property type="match status" value="1"/>
</dbReference>
<name>A0A7X2NM17_9CLOT</name>
<dbReference type="EMBL" id="VUMD01000010">
    <property type="protein sequence ID" value="MSS37332.1"/>
    <property type="molecule type" value="Genomic_DNA"/>
</dbReference>
<reference evidence="2 3" key="1">
    <citation type="submission" date="2019-08" db="EMBL/GenBank/DDBJ databases">
        <title>In-depth cultivation of the pig gut microbiome towards novel bacterial diversity and tailored functional studies.</title>
        <authorList>
            <person name="Wylensek D."/>
            <person name="Hitch T.C.A."/>
            <person name="Clavel T."/>
        </authorList>
    </citation>
    <scope>NUCLEOTIDE SEQUENCE [LARGE SCALE GENOMIC DNA]</scope>
    <source>
        <strain evidence="2 3">WCA-389-WT-23D1</strain>
    </source>
</reference>
<evidence type="ECO:0000313" key="3">
    <source>
        <dbReference type="Proteomes" id="UP000429958"/>
    </source>
</evidence>
<dbReference type="RefSeq" id="WP_154472762.1">
    <property type="nucleotide sequence ID" value="NZ_DBEWUL010000125.1"/>
</dbReference>
<dbReference type="Proteomes" id="UP000429958">
    <property type="component" value="Unassembled WGS sequence"/>
</dbReference>
<dbReference type="Gene3D" id="2.30.30.40">
    <property type="entry name" value="SH3 Domains"/>
    <property type="match status" value="1"/>
</dbReference>
<dbReference type="PANTHER" id="PTHR22617:SF23">
    <property type="entry name" value="CHEMOTAXIS PROTEIN CHEW"/>
    <property type="match status" value="1"/>
</dbReference>
<dbReference type="GO" id="GO:0005829">
    <property type="term" value="C:cytosol"/>
    <property type="evidence" value="ECO:0007669"/>
    <property type="project" value="TreeGrafter"/>
</dbReference>
<gene>
    <name evidence="2" type="ORF">FYJ39_12290</name>
</gene>
<protein>
    <submittedName>
        <fullName evidence="2">Chemotaxis protein CheW</fullName>
    </submittedName>
</protein>
<dbReference type="InterPro" id="IPR039315">
    <property type="entry name" value="CheW"/>
</dbReference>
<dbReference type="GO" id="GO:0007165">
    <property type="term" value="P:signal transduction"/>
    <property type="evidence" value="ECO:0007669"/>
    <property type="project" value="InterPro"/>
</dbReference>
<comment type="caution">
    <text evidence="2">The sequence shown here is derived from an EMBL/GenBank/DDBJ whole genome shotgun (WGS) entry which is preliminary data.</text>
</comment>
<accession>A0A7X2NM17</accession>
<evidence type="ECO:0000259" key="1">
    <source>
        <dbReference type="PROSITE" id="PS50851"/>
    </source>
</evidence>
<dbReference type="GO" id="GO:0006935">
    <property type="term" value="P:chemotaxis"/>
    <property type="evidence" value="ECO:0007669"/>
    <property type="project" value="InterPro"/>
</dbReference>
<evidence type="ECO:0000313" key="2">
    <source>
        <dbReference type="EMBL" id="MSS37332.1"/>
    </source>
</evidence>
<dbReference type="InterPro" id="IPR002545">
    <property type="entry name" value="CheW-lke_dom"/>
</dbReference>
<organism evidence="2 3">
    <name type="scientific">Clostridium porci</name>
    <dbReference type="NCBI Taxonomy" id="2605778"/>
    <lineage>
        <taxon>Bacteria</taxon>
        <taxon>Bacillati</taxon>
        <taxon>Bacillota</taxon>
        <taxon>Clostridia</taxon>
        <taxon>Eubacteriales</taxon>
        <taxon>Clostridiaceae</taxon>
        <taxon>Clostridium</taxon>
    </lineage>
</organism>
<dbReference type="SMART" id="SM00260">
    <property type="entry name" value="CheW"/>
    <property type="match status" value="1"/>
</dbReference>
<dbReference type="SUPFAM" id="SSF50341">
    <property type="entry name" value="CheW-like"/>
    <property type="match status" value="1"/>
</dbReference>
<dbReference type="PROSITE" id="PS50851">
    <property type="entry name" value="CHEW"/>
    <property type="match status" value="1"/>
</dbReference>
<dbReference type="InterPro" id="IPR036061">
    <property type="entry name" value="CheW-like_dom_sf"/>
</dbReference>
<keyword evidence="3" id="KW-1185">Reference proteome</keyword>
<sequence>MGEQNIPQNMAGATPKNEGASIERCLTFESGNLVLYISTKYVIEIIDNHSITPLPLVPPYIKGIVNLRGQILPVIDIQQRMGKEAAKYTGKTCVIVLNIDSVPMGIIVDSVRQVADIDLKEVHPIPLKRRQKLLDGMVTMEDGSVLMSIDCQALANAE</sequence>
<dbReference type="AlphaFoldDB" id="A0A7X2NM17"/>
<proteinExistence type="predicted"/>
<dbReference type="PANTHER" id="PTHR22617">
    <property type="entry name" value="CHEMOTAXIS SENSOR HISTIDINE KINASE-RELATED"/>
    <property type="match status" value="1"/>
</dbReference>
<dbReference type="Pfam" id="PF01584">
    <property type="entry name" value="CheW"/>
    <property type="match status" value="1"/>
</dbReference>